<dbReference type="GO" id="GO:0016020">
    <property type="term" value="C:membrane"/>
    <property type="evidence" value="ECO:0007669"/>
    <property type="project" value="UniProtKB-SubCell"/>
</dbReference>
<protein>
    <submittedName>
        <fullName evidence="7">Unannotated protein</fullName>
    </submittedName>
</protein>
<dbReference type="GO" id="GO:0046933">
    <property type="term" value="F:proton-transporting ATP synthase activity, rotational mechanism"/>
    <property type="evidence" value="ECO:0007669"/>
    <property type="project" value="InterPro"/>
</dbReference>
<keyword evidence="6" id="KW-0066">ATP synthesis</keyword>
<accession>A0A6J6DRD6</accession>
<evidence type="ECO:0000256" key="6">
    <source>
        <dbReference type="ARBA" id="ARBA00023310"/>
    </source>
</evidence>
<keyword evidence="5" id="KW-0472">Membrane</keyword>
<evidence type="ECO:0000256" key="2">
    <source>
        <dbReference type="ARBA" id="ARBA00022448"/>
    </source>
</evidence>
<dbReference type="Pfam" id="PF00213">
    <property type="entry name" value="OSCP"/>
    <property type="match status" value="1"/>
</dbReference>
<gene>
    <name evidence="7" type="ORF">UFOPK1591_01039</name>
</gene>
<keyword evidence="4" id="KW-0406">Ion transport</keyword>
<evidence type="ECO:0000256" key="3">
    <source>
        <dbReference type="ARBA" id="ARBA00022781"/>
    </source>
</evidence>
<dbReference type="NCBIfam" id="NF009967">
    <property type="entry name" value="PRK13430.1"/>
    <property type="match status" value="1"/>
</dbReference>
<sequence>MGSATRSATIAVHAALAKSLPASLTTAEALFGASAVIASSTQLRSTLSDPAIDAGEKQKLVTDLFGKSFDKAALALVVSATAQRWSTLNDLVAGIEDLALRAAASSVTGPGEIESELFSFARAVSSNAELELALGSKLGNPEAKATLARTLLTKAKALPATVVVVSSLVQNPRGRRIGALLSSAAATIANQGGYLVATVTSAQPLDPAQLTAVSSSVAMLYGRKAVLDVHVDARALGGVRIQVGDDVIDGSIATLLDDLRSQLAG</sequence>
<dbReference type="AlphaFoldDB" id="A0A6J6DRD6"/>
<name>A0A6J6DRD6_9ZZZZ</name>
<reference evidence="7" key="1">
    <citation type="submission" date="2020-05" db="EMBL/GenBank/DDBJ databases">
        <authorList>
            <person name="Chiriac C."/>
            <person name="Salcher M."/>
            <person name="Ghai R."/>
            <person name="Kavagutti S V."/>
        </authorList>
    </citation>
    <scope>NUCLEOTIDE SEQUENCE</scope>
</reference>
<keyword evidence="2" id="KW-0813">Transport</keyword>
<proteinExistence type="inferred from homology"/>
<organism evidence="7">
    <name type="scientific">freshwater metagenome</name>
    <dbReference type="NCBI Taxonomy" id="449393"/>
    <lineage>
        <taxon>unclassified sequences</taxon>
        <taxon>metagenomes</taxon>
        <taxon>ecological metagenomes</taxon>
    </lineage>
</organism>
<evidence type="ECO:0000313" key="7">
    <source>
        <dbReference type="EMBL" id="CAB4566066.1"/>
    </source>
</evidence>
<dbReference type="PANTHER" id="PTHR11910">
    <property type="entry name" value="ATP SYNTHASE DELTA CHAIN"/>
    <property type="match status" value="1"/>
</dbReference>
<comment type="subcellular location">
    <subcellularLocation>
        <location evidence="1">Membrane</location>
    </subcellularLocation>
</comment>
<evidence type="ECO:0000256" key="5">
    <source>
        <dbReference type="ARBA" id="ARBA00023136"/>
    </source>
</evidence>
<dbReference type="EMBL" id="CAEZTD010000082">
    <property type="protein sequence ID" value="CAB4566066.1"/>
    <property type="molecule type" value="Genomic_DNA"/>
</dbReference>
<evidence type="ECO:0000256" key="4">
    <source>
        <dbReference type="ARBA" id="ARBA00023065"/>
    </source>
</evidence>
<dbReference type="InterPro" id="IPR000711">
    <property type="entry name" value="ATPase_OSCP/dsu"/>
</dbReference>
<evidence type="ECO:0000256" key="1">
    <source>
        <dbReference type="ARBA" id="ARBA00004370"/>
    </source>
</evidence>
<dbReference type="HAMAP" id="MF_01416">
    <property type="entry name" value="ATP_synth_delta_bact"/>
    <property type="match status" value="1"/>
</dbReference>
<keyword evidence="3" id="KW-0375">Hydrogen ion transport</keyword>